<dbReference type="InterPro" id="IPR020843">
    <property type="entry name" value="ER"/>
</dbReference>
<dbReference type="InterPro" id="IPR013154">
    <property type="entry name" value="ADH-like_N"/>
</dbReference>
<evidence type="ECO:0000259" key="1">
    <source>
        <dbReference type="SMART" id="SM00829"/>
    </source>
</evidence>
<dbReference type="Gene3D" id="3.40.50.720">
    <property type="entry name" value="NAD(P)-binding Rossmann-like Domain"/>
    <property type="match status" value="1"/>
</dbReference>
<dbReference type="InterPro" id="IPR011032">
    <property type="entry name" value="GroES-like_sf"/>
</dbReference>
<accession>A0A0H2R9A3</accession>
<evidence type="ECO:0000313" key="3">
    <source>
        <dbReference type="Proteomes" id="UP000053477"/>
    </source>
</evidence>
<dbReference type="EMBL" id="KQ086112">
    <property type="protein sequence ID" value="KLO07952.1"/>
    <property type="molecule type" value="Genomic_DNA"/>
</dbReference>
<dbReference type="InterPro" id="IPR047122">
    <property type="entry name" value="Trans-enoyl_RdTase-like"/>
</dbReference>
<dbReference type="SUPFAM" id="SSF50129">
    <property type="entry name" value="GroES-like"/>
    <property type="match status" value="1"/>
</dbReference>
<dbReference type="Pfam" id="PF00107">
    <property type="entry name" value="ADH_zinc_N"/>
    <property type="match status" value="1"/>
</dbReference>
<dbReference type="GO" id="GO:0016651">
    <property type="term" value="F:oxidoreductase activity, acting on NAD(P)H"/>
    <property type="evidence" value="ECO:0007669"/>
    <property type="project" value="InterPro"/>
</dbReference>
<dbReference type="Gene3D" id="3.90.180.10">
    <property type="entry name" value="Medium-chain alcohol dehydrogenases, catalytic domain"/>
    <property type="match status" value="1"/>
</dbReference>
<reference evidence="2 3" key="1">
    <citation type="submission" date="2015-04" db="EMBL/GenBank/DDBJ databases">
        <title>Complete genome sequence of Schizopora paradoxa KUC8140, a cosmopolitan wood degrader in East Asia.</title>
        <authorList>
            <consortium name="DOE Joint Genome Institute"/>
            <person name="Min B."/>
            <person name="Park H."/>
            <person name="Jang Y."/>
            <person name="Kim J.-J."/>
            <person name="Kim K.H."/>
            <person name="Pangilinan J."/>
            <person name="Lipzen A."/>
            <person name="Riley R."/>
            <person name="Grigoriev I.V."/>
            <person name="Spatafora J.W."/>
            <person name="Choi I.-G."/>
        </authorList>
    </citation>
    <scope>NUCLEOTIDE SEQUENCE [LARGE SCALE GENOMIC DNA]</scope>
    <source>
        <strain evidence="2 3">KUC8140</strain>
    </source>
</reference>
<dbReference type="SMART" id="SM00829">
    <property type="entry name" value="PKS_ER"/>
    <property type="match status" value="1"/>
</dbReference>
<organism evidence="2 3">
    <name type="scientific">Schizopora paradoxa</name>
    <dbReference type="NCBI Taxonomy" id="27342"/>
    <lineage>
        <taxon>Eukaryota</taxon>
        <taxon>Fungi</taxon>
        <taxon>Dikarya</taxon>
        <taxon>Basidiomycota</taxon>
        <taxon>Agaricomycotina</taxon>
        <taxon>Agaricomycetes</taxon>
        <taxon>Hymenochaetales</taxon>
        <taxon>Schizoporaceae</taxon>
        <taxon>Schizopora</taxon>
    </lineage>
</organism>
<protein>
    <submittedName>
        <fullName evidence="2">GroES-like protein</fullName>
    </submittedName>
</protein>
<dbReference type="Pfam" id="PF08240">
    <property type="entry name" value="ADH_N"/>
    <property type="match status" value="1"/>
</dbReference>
<evidence type="ECO:0000313" key="2">
    <source>
        <dbReference type="EMBL" id="KLO07952.1"/>
    </source>
</evidence>
<feature type="domain" description="Enoyl reductase (ER)" evidence="1">
    <location>
        <begin position="13"/>
        <end position="343"/>
    </location>
</feature>
<gene>
    <name evidence="2" type="ORF">SCHPADRAFT_917070</name>
</gene>
<dbReference type="SUPFAM" id="SSF51735">
    <property type="entry name" value="NAD(P)-binding Rossmann-fold domains"/>
    <property type="match status" value="1"/>
</dbReference>
<dbReference type="Proteomes" id="UP000053477">
    <property type="component" value="Unassembled WGS sequence"/>
</dbReference>
<dbReference type="PANTHER" id="PTHR45348">
    <property type="entry name" value="HYPOTHETICAL OXIDOREDUCTASE (EUROFUNG)"/>
    <property type="match status" value="1"/>
</dbReference>
<keyword evidence="3" id="KW-1185">Reference proteome</keyword>
<sequence length="350" mass="37630">MTSSQQKALHLDGPFGKFVVKPKDIQKPEPSEVLIKVYATALNPADWKIQKYNPPFVKEYPYFLGSDIAGVVEEVGEGVTTFAKGDRVIAKGTWDDRHASYQQYTIVDADHVAKLPENVSFDEAASIPLGLATAVIGLYADCDRPQGVKKLQPPPWEAGGEGAYKGKAVVVLGGSTCVGQFTIQVLKLSGFSKIITTASLHNADLLKSFGATHVIDRNADLVAELKRALDGDSLDLIYDAVGAKDTQAQALELLAPGGQFIAAAMVQVDKAAYPNVHFVTLYASFRIPAFWPIGKSLFSKLHDLLLSGAIKPNNVEVLSNGLAGVADGLKRMENNEVSGKKLIVRPTETP</sequence>
<dbReference type="InterPro" id="IPR013149">
    <property type="entry name" value="ADH-like_C"/>
</dbReference>
<dbReference type="InParanoid" id="A0A0H2R9A3"/>
<proteinExistence type="predicted"/>
<dbReference type="PANTHER" id="PTHR45348:SF2">
    <property type="entry name" value="ZINC-TYPE ALCOHOL DEHYDROGENASE-LIKE PROTEIN C2E1P3.01"/>
    <property type="match status" value="1"/>
</dbReference>
<dbReference type="InterPro" id="IPR036291">
    <property type="entry name" value="NAD(P)-bd_dom_sf"/>
</dbReference>
<dbReference type="OrthoDB" id="9992527at2759"/>
<name>A0A0H2R9A3_9AGAM</name>
<dbReference type="AlphaFoldDB" id="A0A0H2R9A3"/>
<dbReference type="CDD" id="cd08249">
    <property type="entry name" value="enoyl_reductase_like"/>
    <property type="match status" value="1"/>
</dbReference>
<dbReference type="STRING" id="27342.A0A0H2R9A3"/>